<reference evidence="2 3" key="1">
    <citation type="submission" date="2015-07" db="EMBL/GenBank/DDBJ databases">
        <title>High-quality genome of monoxenous trypanosomatid Leptomonas pyrrhocoris.</title>
        <authorList>
            <person name="Flegontov P."/>
            <person name="Butenko A."/>
            <person name="Firsov S."/>
            <person name="Vlcek C."/>
            <person name="Logacheva M.D."/>
            <person name="Field M."/>
            <person name="Filatov D."/>
            <person name="Flegontova O."/>
            <person name="Gerasimov E."/>
            <person name="Jackson A.P."/>
            <person name="Kelly S."/>
            <person name="Opperdoes F."/>
            <person name="O'Reilly A."/>
            <person name="Votypka J."/>
            <person name="Yurchenko V."/>
            <person name="Lukes J."/>
        </authorList>
    </citation>
    <scope>NUCLEOTIDE SEQUENCE [LARGE SCALE GENOMIC DNA]</scope>
    <source>
        <strain evidence="2">H10</strain>
    </source>
</reference>
<dbReference type="VEuPathDB" id="TriTrypDB:LpyrH10_29_0360"/>
<dbReference type="EMBL" id="LGTL01000029">
    <property type="protein sequence ID" value="KPA74424.1"/>
    <property type="molecule type" value="Genomic_DNA"/>
</dbReference>
<dbReference type="EMBL" id="LGTL01000029">
    <property type="protein sequence ID" value="KPA74423.1"/>
    <property type="molecule type" value="Genomic_DNA"/>
</dbReference>
<evidence type="ECO:0000313" key="3">
    <source>
        <dbReference type="Proteomes" id="UP000037923"/>
    </source>
</evidence>
<name>A0A0N0VD64_LEPPY</name>
<evidence type="ECO:0000256" key="1">
    <source>
        <dbReference type="SAM" id="MobiDB-lite"/>
    </source>
</evidence>
<evidence type="ECO:0000313" key="2">
    <source>
        <dbReference type="EMBL" id="KPA74424.1"/>
    </source>
</evidence>
<dbReference type="OrthoDB" id="258780at2759"/>
<feature type="region of interest" description="Disordered" evidence="1">
    <location>
        <begin position="1"/>
        <end position="39"/>
    </location>
</feature>
<organism evidence="2 3">
    <name type="scientific">Leptomonas pyrrhocoris</name>
    <name type="common">Firebug parasite</name>
    <dbReference type="NCBI Taxonomy" id="157538"/>
    <lineage>
        <taxon>Eukaryota</taxon>
        <taxon>Discoba</taxon>
        <taxon>Euglenozoa</taxon>
        <taxon>Kinetoplastea</taxon>
        <taxon>Metakinetoplastina</taxon>
        <taxon>Trypanosomatida</taxon>
        <taxon>Trypanosomatidae</taxon>
        <taxon>Leishmaniinae</taxon>
        <taxon>Leptomonas</taxon>
    </lineage>
</organism>
<feature type="compositionally biased region" description="Low complexity" evidence="1">
    <location>
        <begin position="207"/>
        <end position="219"/>
    </location>
</feature>
<sequence length="298" mass="32581">MSTAPALMSRPTRAPVLTSSSTKKPPAEESNGASEAAAPATQCYHRNGSNVEAALETHPPSFCHRHCSSTSHRTSGPLPHQFVVEKQGRFNEDAWNTRVFTLDSTHHRLYISKAEKATELFYRCMVRVDTVKVWPTYNSLRIGECVQSDEAKRTVCIKGIVGVKPSAFSFLTRLFGSSAKMVPSTYLAGRPVSSTKEEKRIVRQDETTTSQTASAATSSAHRDRDLQPAPSGRYKKAGGSAVLTGYGEFITEVWMVRTMTTADLHLLARALRRAVPDTCVLTGFHRAGDSSHPPATDV</sequence>
<dbReference type="Proteomes" id="UP000037923">
    <property type="component" value="Unassembled WGS sequence"/>
</dbReference>
<comment type="caution">
    <text evidence="2">The sequence shown here is derived from an EMBL/GenBank/DDBJ whole genome shotgun (WGS) entry which is preliminary data.</text>
</comment>
<gene>
    <name evidence="2" type="ORF">ABB37_09121</name>
</gene>
<feature type="compositionally biased region" description="Low complexity" evidence="1">
    <location>
        <begin position="28"/>
        <end position="39"/>
    </location>
</feature>
<dbReference type="RefSeq" id="XP_015652862.1">
    <property type="nucleotide sequence ID" value="XM_015808409.1"/>
</dbReference>
<dbReference type="AlphaFoldDB" id="A0A0N0VD64"/>
<feature type="region of interest" description="Disordered" evidence="1">
    <location>
        <begin position="197"/>
        <end position="234"/>
    </location>
</feature>
<dbReference type="GeneID" id="26909404"/>
<dbReference type="RefSeq" id="XP_015652863.1">
    <property type="nucleotide sequence ID" value="XM_015808410.1"/>
</dbReference>
<dbReference type="OMA" id="WHTRVLT"/>
<proteinExistence type="predicted"/>
<accession>A0A0N0VD64</accession>
<protein>
    <submittedName>
        <fullName evidence="2">Uncharacterized protein</fullName>
    </submittedName>
</protein>
<feature type="compositionally biased region" description="Basic and acidic residues" evidence="1">
    <location>
        <begin position="197"/>
        <end position="206"/>
    </location>
</feature>
<keyword evidence="3" id="KW-1185">Reference proteome</keyword>